<accession>T0Y4M2</accession>
<dbReference type="EMBL" id="AUZX01015832">
    <property type="protein sequence ID" value="EQD28013.1"/>
    <property type="molecule type" value="Genomic_DNA"/>
</dbReference>
<dbReference type="GO" id="GO:0046040">
    <property type="term" value="P:IMP metabolic process"/>
    <property type="evidence" value="ECO:0007669"/>
    <property type="project" value="TreeGrafter"/>
</dbReference>
<evidence type="ECO:0000256" key="4">
    <source>
        <dbReference type="ARBA" id="ARBA00022755"/>
    </source>
</evidence>
<keyword evidence="4" id="KW-0658">Purine biosynthesis</keyword>
<dbReference type="AlphaFoldDB" id="T0Y4M2"/>
<dbReference type="InterPro" id="IPR001114">
    <property type="entry name" value="Adenylosuccinate_synthetase"/>
</dbReference>
<reference evidence="6" key="2">
    <citation type="journal article" date="2014" name="ISME J.">
        <title>Microbial stratification in low pH oxic and suboxic macroscopic growths along an acid mine drainage.</title>
        <authorList>
            <person name="Mendez-Garcia C."/>
            <person name="Mesa V."/>
            <person name="Sprenger R.R."/>
            <person name="Richter M."/>
            <person name="Diez M.S."/>
            <person name="Solano J."/>
            <person name="Bargiela R."/>
            <person name="Golyshina O.V."/>
            <person name="Manteca A."/>
            <person name="Ramos J.L."/>
            <person name="Gallego J.R."/>
            <person name="Llorente I."/>
            <person name="Martins Dos Santos V.A."/>
            <person name="Jensen O.N."/>
            <person name="Pelaez A.I."/>
            <person name="Sanchez J."/>
            <person name="Ferrer M."/>
        </authorList>
    </citation>
    <scope>NUCLEOTIDE SEQUENCE</scope>
</reference>
<dbReference type="PANTHER" id="PTHR11846">
    <property type="entry name" value="ADENYLOSUCCINATE SYNTHETASE"/>
    <property type="match status" value="1"/>
</dbReference>
<dbReference type="SMART" id="SM00788">
    <property type="entry name" value="Adenylsucc_synt"/>
    <property type="match status" value="1"/>
</dbReference>
<evidence type="ECO:0000313" key="6">
    <source>
        <dbReference type="EMBL" id="EQD28013.1"/>
    </source>
</evidence>
<dbReference type="InterPro" id="IPR042109">
    <property type="entry name" value="Adenylosuccinate_synth_dom1"/>
</dbReference>
<dbReference type="InterPro" id="IPR027417">
    <property type="entry name" value="P-loop_NTPase"/>
</dbReference>
<proteinExistence type="inferred from homology"/>
<keyword evidence="2" id="KW-0479">Metal-binding</keyword>
<dbReference type="HAMAP" id="MF_00011">
    <property type="entry name" value="Adenylosucc_synth"/>
    <property type="match status" value="1"/>
</dbReference>
<dbReference type="GO" id="GO:0046872">
    <property type="term" value="F:metal ion binding"/>
    <property type="evidence" value="ECO:0007669"/>
    <property type="project" value="UniProtKB-KW"/>
</dbReference>
<sequence length="92" mass="9758">MRNIVLGLMFGDEGKGKIIDFLTDDKTTVVRFNGGTNAGHTVVTSKGKFKFHLLPSGALRGSDIVLGNGMVIDPSALKNDLISIVQRTVVSG</sequence>
<dbReference type="GO" id="GO:0044208">
    <property type="term" value="P:'de novo' AMP biosynthetic process"/>
    <property type="evidence" value="ECO:0007669"/>
    <property type="project" value="TreeGrafter"/>
</dbReference>
<keyword evidence="1 6" id="KW-0436">Ligase</keyword>
<evidence type="ECO:0000256" key="2">
    <source>
        <dbReference type="ARBA" id="ARBA00022723"/>
    </source>
</evidence>
<dbReference type="Pfam" id="PF00709">
    <property type="entry name" value="Adenylsucc_synt"/>
    <property type="match status" value="1"/>
</dbReference>
<name>T0Y4M2_9ZZZZ</name>
<dbReference type="SUPFAM" id="SSF52540">
    <property type="entry name" value="P-loop containing nucleoside triphosphate hydrolases"/>
    <property type="match status" value="1"/>
</dbReference>
<dbReference type="GO" id="GO:0004019">
    <property type="term" value="F:adenylosuccinate synthase activity"/>
    <property type="evidence" value="ECO:0007669"/>
    <property type="project" value="UniProtKB-EC"/>
</dbReference>
<dbReference type="Gene3D" id="3.40.440.10">
    <property type="entry name" value="Adenylosuccinate Synthetase, subunit A, domain 1"/>
    <property type="match status" value="1"/>
</dbReference>
<evidence type="ECO:0000256" key="1">
    <source>
        <dbReference type="ARBA" id="ARBA00022598"/>
    </source>
</evidence>
<evidence type="ECO:0000256" key="5">
    <source>
        <dbReference type="ARBA" id="ARBA00022842"/>
    </source>
</evidence>
<dbReference type="GO" id="GO:0005737">
    <property type="term" value="C:cytoplasm"/>
    <property type="evidence" value="ECO:0007669"/>
    <property type="project" value="TreeGrafter"/>
</dbReference>
<dbReference type="EC" id="6.3.4.4" evidence="6"/>
<comment type="caution">
    <text evidence="6">The sequence shown here is derived from an EMBL/GenBank/DDBJ whole genome shotgun (WGS) entry which is preliminary data.</text>
</comment>
<keyword evidence="5" id="KW-0460">Magnesium</keyword>
<dbReference type="GO" id="GO:0000166">
    <property type="term" value="F:nucleotide binding"/>
    <property type="evidence" value="ECO:0007669"/>
    <property type="project" value="UniProtKB-KW"/>
</dbReference>
<gene>
    <name evidence="6" type="ORF">B1A_21423</name>
</gene>
<keyword evidence="3" id="KW-0547">Nucleotide-binding</keyword>
<organism evidence="6">
    <name type="scientific">mine drainage metagenome</name>
    <dbReference type="NCBI Taxonomy" id="410659"/>
    <lineage>
        <taxon>unclassified sequences</taxon>
        <taxon>metagenomes</taxon>
        <taxon>ecological metagenomes</taxon>
    </lineage>
</organism>
<reference evidence="6" key="1">
    <citation type="submission" date="2013-08" db="EMBL/GenBank/DDBJ databases">
        <authorList>
            <person name="Mendez C."/>
            <person name="Richter M."/>
            <person name="Ferrer M."/>
            <person name="Sanchez J."/>
        </authorList>
    </citation>
    <scope>NUCLEOTIDE SEQUENCE</scope>
</reference>
<dbReference type="PANTHER" id="PTHR11846:SF0">
    <property type="entry name" value="ADENYLOSUCCINATE SYNTHETASE"/>
    <property type="match status" value="1"/>
</dbReference>
<evidence type="ECO:0000256" key="3">
    <source>
        <dbReference type="ARBA" id="ARBA00022741"/>
    </source>
</evidence>
<protein>
    <submittedName>
        <fullName evidence="6">Adenylosuccinate synthetase</fullName>
        <ecNumber evidence="6">6.3.4.4</ecNumber>
    </submittedName>
</protein>